<dbReference type="GO" id="GO:0003682">
    <property type="term" value="F:chromatin binding"/>
    <property type="evidence" value="ECO:0007669"/>
    <property type="project" value="InterPro"/>
</dbReference>
<dbReference type="EMBL" id="CM026424">
    <property type="protein sequence ID" value="KAG0579856.1"/>
    <property type="molecule type" value="Genomic_DNA"/>
</dbReference>
<dbReference type="AlphaFoldDB" id="A0A8T0IA31"/>
<keyword evidence="3" id="KW-0378">Hydrolase</keyword>
<feature type="domain" description="Helicase C-terminal" evidence="8">
    <location>
        <begin position="956"/>
        <end position="1117"/>
    </location>
</feature>
<evidence type="ECO:0000256" key="2">
    <source>
        <dbReference type="ARBA" id="ARBA00022741"/>
    </source>
</evidence>
<dbReference type="InterPro" id="IPR014001">
    <property type="entry name" value="Helicase_ATP-bd"/>
</dbReference>
<dbReference type="Gene3D" id="3.40.50.10810">
    <property type="entry name" value="Tandem AAA-ATPase domain"/>
    <property type="match status" value="1"/>
</dbReference>
<evidence type="ECO:0000256" key="1">
    <source>
        <dbReference type="ARBA" id="ARBA00004123"/>
    </source>
</evidence>
<evidence type="ECO:0000256" key="5">
    <source>
        <dbReference type="ARBA" id="ARBA00022840"/>
    </source>
</evidence>
<dbReference type="SMART" id="SM00487">
    <property type="entry name" value="DEXDc"/>
    <property type="match status" value="1"/>
</dbReference>
<dbReference type="PANTHER" id="PTHR45821:SF5">
    <property type="entry name" value="SNF2 DOMAIN-CONTAINING PROTEIN CLASSY 4"/>
    <property type="match status" value="1"/>
</dbReference>
<name>A0A8T0IA31_CERPU</name>
<dbReference type="Pfam" id="PF00271">
    <property type="entry name" value="Helicase_C"/>
    <property type="match status" value="1"/>
</dbReference>
<dbReference type="InterPro" id="IPR044567">
    <property type="entry name" value="CLSY/DRD1"/>
</dbReference>
<dbReference type="GO" id="GO:0005524">
    <property type="term" value="F:ATP binding"/>
    <property type="evidence" value="ECO:0007669"/>
    <property type="project" value="UniProtKB-KW"/>
</dbReference>
<keyword evidence="6" id="KW-0539">Nucleus</keyword>
<keyword evidence="5" id="KW-0067">ATP-binding</keyword>
<dbReference type="GO" id="GO:0004386">
    <property type="term" value="F:helicase activity"/>
    <property type="evidence" value="ECO:0007669"/>
    <property type="project" value="UniProtKB-KW"/>
</dbReference>
<dbReference type="GO" id="GO:0016787">
    <property type="term" value="F:hydrolase activity"/>
    <property type="evidence" value="ECO:0007669"/>
    <property type="project" value="UniProtKB-KW"/>
</dbReference>
<dbReference type="Gene3D" id="3.40.50.300">
    <property type="entry name" value="P-loop containing nucleotide triphosphate hydrolases"/>
    <property type="match status" value="1"/>
</dbReference>
<dbReference type="PROSITE" id="PS51194">
    <property type="entry name" value="HELICASE_CTER"/>
    <property type="match status" value="1"/>
</dbReference>
<evidence type="ECO:0000256" key="6">
    <source>
        <dbReference type="ARBA" id="ARBA00023242"/>
    </source>
</evidence>
<dbReference type="InterPro" id="IPR027417">
    <property type="entry name" value="P-loop_NTPase"/>
</dbReference>
<keyword evidence="4" id="KW-0347">Helicase</keyword>
<dbReference type="InterPro" id="IPR038718">
    <property type="entry name" value="SNF2-like_sf"/>
</dbReference>
<dbReference type="Pfam" id="PF00176">
    <property type="entry name" value="SNF2-rel_dom"/>
    <property type="match status" value="1"/>
</dbReference>
<dbReference type="InterPro" id="IPR049730">
    <property type="entry name" value="SNF2/RAD54-like_C"/>
</dbReference>
<dbReference type="EMBL" id="CM026424">
    <property type="protein sequence ID" value="KAG0579855.1"/>
    <property type="molecule type" value="Genomic_DNA"/>
</dbReference>
<dbReference type="SUPFAM" id="SSF52540">
    <property type="entry name" value="P-loop containing nucleoside triphosphate hydrolases"/>
    <property type="match status" value="2"/>
</dbReference>
<reference evidence="9" key="1">
    <citation type="submission" date="2020-06" db="EMBL/GenBank/DDBJ databases">
        <title>WGS assembly of Ceratodon purpureus strain R40.</title>
        <authorList>
            <person name="Carey S.B."/>
            <person name="Jenkins J."/>
            <person name="Shu S."/>
            <person name="Lovell J.T."/>
            <person name="Sreedasyam A."/>
            <person name="Maumus F."/>
            <person name="Tiley G.P."/>
            <person name="Fernandez-Pozo N."/>
            <person name="Barry K."/>
            <person name="Chen C."/>
            <person name="Wang M."/>
            <person name="Lipzen A."/>
            <person name="Daum C."/>
            <person name="Saski C.A."/>
            <person name="Payton A.C."/>
            <person name="Mcbreen J.C."/>
            <person name="Conrad R.E."/>
            <person name="Kollar L.M."/>
            <person name="Olsson S."/>
            <person name="Huttunen S."/>
            <person name="Landis J.B."/>
            <person name="Wickett N.J."/>
            <person name="Johnson M.G."/>
            <person name="Rensing S.A."/>
            <person name="Grimwood J."/>
            <person name="Schmutz J."/>
            <person name="Mcdaniel S.F."/>
        </authorList>
    </citation>
    <scope>NUCLEOTIDE SEQUENCE</scope>
    <source>
        <strain evidence="9">R40</strain>
    </source>
</reference>
<accession>A0A8T0IA31</accession>
<evidence type="ECO:0000256" key="4">
    <source>
        <dbReference type="ARBA" id="ARBA00022806"/>
    </source>
</evidence>
<evidence type="ECO:0000313" key="9">
    <source>
        <dbReference type="EMBL" id="KAG0579855.1"/>
    </source>
</evidence>
<dbReference type="InterPro" id="IPR000330">
    <property type="entry name" value="SNF2_N"/>
</dbReference>
<dbReference type="PROSITE" id="PS51192">
    <property type="entry name" value="HELICASE_ATP_BIND_1"/>
    <property type="match status" value="1"/>
</dbReference>
<dbReference type="SMART" id="SM00490">
    <property type="entry name" value="HELICc"/>
    <property type="match status" value="1"/>
</dbReference>
<evidence type="ECO:0000259" key="8">
    <source>
        <dbReference type="PROSITE" id="PS51194"/>
    </source>
</evidence>
<evidence type="ECO:0000259" key="7">
    <source>
        <dbReference type="PROSITE" id="PS51192"/>
    </source>
</evidence>
<comment type="subcellular location">
    <subcellularLocation>
        <location evidence="1">Nucleus</location>
    </subcellularLocation>
</comment>
<feature type="domain" description="Helicase ATP-binding" evidence="7">
    <location>
        <begin position="576"/>
        <end position="777"/>
    </location>
</feature>
<dbReference type="Proteomes" id="UP000822688">
    <property type="component" value="Chromosome 4"/>
</dbReference>
<dbReference type="GO" id="GO:0080188">
    <property type="term" value="P:gene silencing by siRNA-directed DNA methylation"/>
    <property type="evidence" value="ECO:0007669"/>
    <property type="project" value="InterPro"/>
</dbReference>
<dbReference type="Pfam" id="PF16719">
    <property type="entry name" value="SAWADEE"/>
    <property type="match status" value="1"/>
</dbReference>
<keyword evidence="2" id="KW-0547">Nucleotide-binding</keyword>
<dbReference type="GO" id="GO:0005634">
    <property type="term" value="C:nucleus"/>
    <property type="evidence" value="ECO:0007669"/>
    <property type="project" value="UniProtKB-SubCell"/>
</dbReference>
<dbReference type="Gene3D" id="2.30.30.140">
    <property type="match status" value="1"/>
</dbReference>
<evidence type="ECO:0000256" key="3">
    <source>
        <dbReference type="ARBA" id="ARBA00022801"/>
    </source>
</evidence>
<proteinExistence type="predicted"/>
<dbReference type="Gene3D" id="2.40.50.40">
    <property type="match status" value="1"/>
</dbReference>
<gene>
    <name evidence="9" type="ORF">KC19_4G129000</name>
</gene>
<dbReference type="InterPro" id="IPR032001">
    <property type="entry name" value="SAWADEE_dom"/>
</dbReference>
<dbReference type="CDD" id="cd18793">
    <property type="entry name" value="SF2_C_SNF"/>
    <property type="match status" value="1"/>
</dbReference>
<evidence type="ECO:0000313" key="10">
    <source>
        <dbReference type="Proteomes" id="UP000822688"/>
    </source>
</evidence>
<protein>
    <submittedName>
        <fullName evidence="9">Uncharacterized protein</fullName>
    </submittedName>
</protein>
<dbReference type="InterPro" id="IPR001650">
    <property type="entry name" value="Helicase_C-like"/>
</dbReference>
<keyword evidence="10" id="KW-1185">Reference proteome</keyword>
<organism evidence="9 10">
    <name type="scientific">Ceratodon purpureus</name>
    <name type="common">Fire moss</name>
    <name type="synonym">Dicranum purpureum</name>
    <dbReference type="NCBI Taxonomy" id="3225"/>
    <lineage>
        <taxon>Eukaryota</taxon>
        <taxon>Viridiplantae</taxon>
        <taxon>Streptophyta</taxon>
        <taxon>Embryophyta</taxon>
        <taxon>Bryophyta</taxon>
        <taxon>Bryophytina</taxon>
        <taxon>Bryopsida</taxon>
        <taxon>Dicranidae</taxon>
        <taxon>Pseudoditrichales</taxon>
        <taxon>Ditrichaceae</taxon>
        <taxon>Ceratodon</taxon>
    </lineage>
</organism>
<dbReference type="PANTHER" id="PTHR45821">
    <property type="entry name" value="SNF2 DOMAIN-CONTAINING PROTEIN CLASSY 2-RELATED"/>
    <property type="match status" value="1"/>
</dbReference>
<sequence>MARDQKRKRTWGQFVSRKRHSYHGEYCSTSILYSKQDGSAAHFSPESFSDDTSSFSDDTSEATCDVVVDIGVEKPSSHGEYILYPYCSASILYCKQDGSVHLSPDSFCDDTREATAHLDIAVEKPDLEAYSSQDGSWWDVDILESTSQHKYLKVHYAGFPEQDDEWIPITHLRMRSRPCEFSHDYCDDIYPGIDVSVMTWHPHSYEDSEAMWFDAKVISIKRKPHSSNSCECLFRIALYEIPKNLPTDWSRRKLLPVSPEAVALKEITTMREAKDIEFEEIISASLTNTISSSPRIWVTDGKCWYSTLQSARPAFEISHGLDDDYAEYLERLLLCQPLEQEQIRPKKVGSTEPAFRKNVAVPKATAKEITYADLFFKNMELVQCDDSSENLIQDSDDESGLLPSWNPLELNRYVDPEPVPDPYEDVWEDMQAMLESTRKEEDNEKLGSSTIEESDWSCWPGEHTVEFNPALGEVCAECGLVLLGIQDMWTWDNAKRISPAEGDCDNDDDNSISDYYEFASVWDSNDDKIIEESKSEGGLLFDLVPDLAKQMQKHQKEGFLFLWRNLAGHDCNGNLCSPPIKPGGCILSHAPGTGKTFVIISFLQSYMKKNPECRPVIVAPKIMLKPWENEFRKWNIDIPVYNFDGDAAREQGKIIFHKHMAAGVVQFDVSTKKNILSVYREAMLLEWLTAPSVLLISYQTFSSLTFGDVGVGGIKTILLERPSIVVLDEGHYARNFKSRVKGQLMAIKTPLRVMLSGTLFQNNFEELYTCLNLVRPGFVKTCAQSAGLKLNVQQSDVENKRSTTQSEREAAQVAEQAARKLFIDEIGNKIDREQLAKSSPEGLAQGLKLLRRLTTPFVHHYTGGVLREQLPPLREFVIVLQPGALQKKVIAKVAERILEKNNLEREGLMSLVCIHPYLLLQHSVGKNFTDVLPQEEVMQAAMEDPEVGVKTRFVLNLLETLQHGQEKEKTLVFCVHLDPLMLLEKMLETQFGWVREQEILQIDGKVASGERQSIIERFNDPRGKARVLLLSTKACGEGITLTGASRVVFMDVLWNPAVRRQAIHRAFRIGQTKVVQVYSLVIEGSLEECKYRTMVWKDWKSQTIFHSSSEEGHENVKKSNGFWRMKKQSSKDAVLNELERQDAALDRPAFKHVFRHGGLFDDEYADDPEGEGADARDWLRGIEDDMLPSYSDSMDSDVDDGTLDMDLDTDILTTPSLVEL</sequence>
<comment type="caution">
    <text evidence="9">The sequence shown here is derived from an EMBL/GenBank/DDBJ whole genome shotgun (WGS) entry which is preliminary data.</text>
</comment>